<feature type="transmembrane region" description="Helical" evidence="1">
    <location>
        <begin position="79"/>
        <end position="100"/>
    </location>
</feature>
<comment type="caution">
    <text evidence="2">The sequence shown here is derived from an EMBL/GenBank/DDBJ whole genome shotgun (WGS) entry which is preliminary data.</text>
</comment>
<dbReference type="RefSeq" id="WP_089022956.1">
    <property type="nucleotide sequence ID" value="NZ_NIQC01000005.1"/>
</dbReference>
<keyword evidence="1" id="KW-1133">Transmembrane helix</keyword>
<organism evidence="2 3">
    <name type="scientific">Natranaerobius trueperi</name>
    <dbReference type="NCBI Taxonomy" id="759412"/>
    <lineage>
        <taxon>Bacteria</taxon>
        <taxon>Bacillati</taxon>
        <taxon>Bacillota</taxon>
        <taxon>Clostridia</taxon>
        <taxon>Natranaerobiales</taxon>
        <taxon>Natranaerobiaceae</taxon>
        <taxon>Natranaerobius</taxon>
    </lineage>
</organism>
<keyword evidence="1" id="KW-0812">Transmembrane</keyword>
<sequence>MNMNYKEILLASTLAMITALFLYILVEYFVPISRFIYDYTLVIVLVTWLIIASSVFWLYKNLTKNAGYDPSLDDSKKNYIVHLIVGSTIFTISIVGYKFMWEFIEANLI</sequence>
<keyword evidence="3" id="KW-1185">Reference proteome</keyword>
<name>A0A226C006_9FIRM</name>
<dbReference type="EMBL" id="NIQC01000005">
    <property type="protein sequence ID" value="OWZ84382.1"/>
    <property type="molecule type" value="Genomic_DNA"/>
</dbReference>
<gene>
    <name evidence="2" type="ORF">CDO51_03725</name>
</gene>
<dbReference type="AlphaFoldDB" id="A0A226C006"/>
<evidence type="ECO:0000313" key="2">
    <source>
        <dbReference type="EMBL" id="OWZ84382.1"/>
    </source>
</evidence>
<protein>
    <submittedName>
        <fullName evidence="2">Uncharacterized protein</fullName>
    </submittedName>
</protein>
<evidence type="ECO:0000313" key="3">
    <source>
        <dbReference type="Proteomes" id="UP000214588"/>
    </source>
</evidence>
<feature type="transmembrane region" description="Helical" evidence="1">
    <location>
        <begin position="36"/>
        <end position="59"/>
    </location>
</feature>
<accession>A0A226C006</accession>
<evidence type="ECO:0000256" key="1">
    <source>
        <dbReference type="SAM" id="Phobius"/>
    </source>
</evidence>
<dbReference type="Proteomes" id="UP000214588">
    <property type="component" value="Unassembled WGS sequence"/>
</dbReference>
<keyword evidence="1" id="KW-0472">Membrane</keyword>
<reference evidence="2 3" key="1">
    <citation type="submission" date="2017-06" db="EMBL/GenBank/DDBJ databases">
        <title>Draft Genome Sequence of Natranaerobius trueperi halophilic, alkalithermophilic bacteria from soda lakes.</title>
        <authorList>
            <person name="Zhao B."/>
        </authorList>
    </citation>
    <scope>NUCLEOTIDE SEQUENCE [LARGE SCALE GENOMIC DNA]</scope>
    <source>
        <strain evidence="2 3">DSM 18760</strain>
    </source>
</reference>
<feature type="transmembrane region" description="Helical" evidence="1">
    <location>
        <begin position="7"/>
        <end position="30"/>
    </location>
</feature>
<proteinExistence type="predicted"/>